<evidence type="ECO:0000313" key="3">
    <source>
        <dbReference type="RefSeq" id="XP_026192708.1"/>
    </source>
</evidence>
<accession>A0A6P6RXV1</accession>
<evidence type="ECO:0000259" key="1">
    <source>
        <dbReference type="Pfam" id="PF10338"/>
    </source>
</evidence>
<reference evidence="3" key="1">
    <citation type="submission" date="2025-08" db="UniProtKB">
        <authorList>
            <consortium name="RefSeq"/>
        </authorList>
    </citation>
    <scope>IDENTIFICATION</scope>
</reference>
<sequence length="259" mass="28093">MAKGLRCKTKRAFRAVKRQHVSATVEATRMETLQQRLLMIQRGEDPMAFSRRPLNKFLYPDAADAVFPQKTPGARPLDFRSEALPLAGMVGWGQRKKYTEEEKIELVSLFNCLPGRTEGPEVQGAREAFKRRAAAAFVGEADMTEAACPRSSSSSAEAAAAEQADDAGATCMLAEDATSDMLAEDAASDMLADMRRRQVPVVKDGLIKQKALPSKAQRKRRQKERSLYAAAAAAAAVRNDSLFGGEKGEAPAVAVAEFA</sequence>
<organism evidence="2 3">
    <name type="scientific">Cyclospora cayetanensis</name>
    <dbReference type="NCBI Taxonomy" id="88456"/>
    <lineage>
        <taxon>Eukaryota</taxon>
        <taxon>Sar</taxon>
        <taxon>Alveolata</taxon>
        <taxon>Apicomplexa</taxon>
        <taxon>Conoidasida</taxon>
        <taxon>Coccidia</taxon>
        <taxon>Eucoccidiorida</taxon>
        <taxon>Eimeriorina</taxon>
        <taxon>Eimeriidae</taxon>
        <taxon>Cyclospora</taxon>
    </lineage>
</organism>
<dbReference type="Proteomes" id="UP000515125">
    <property type="component" value="Unplaced"/>
</dbReference>
<dbReference type="Pfam" id="PF10338">
    <property type="entry name" value="YBL028C_N"/>
    <property type="match status" value="1"/>
</dbReference>
<evidence type="ECO:0000313" key="2">
    <source>
        <dbReference type="Proteomes" id="UP000515125"/>
    </source>
</evidence>
<dbReference type="OrthoDB" id="439961at2759"/>
<dbReference type="AlphaFoldDB" id="A0A6P6RXV1"/>
<gene>
    <name evidence="3" type="primary">LOC34618162</name>
</gene>
<proteinExistence type="predicted"/>
<feature type="domain" description="DUF2423" evidence="1">
    <location>
        <begin position="1"/>
        <end position="38"/>
    </location>
</feature>
<dbReference type="GeneID" id="34618162"/>
<protein>
    <submittedName>
        <fullName evidence="3">Uncharacterized protein LOC34618162</fullName>
    </submittedName>
</protein>
<name>A0A6P6RXV1_9EIME</name>
<keyword evidence="2" id="KW-1185">Reference proteome</keyword>
<dbReference type="RefSeq" id="XP_026192708.1">
    <property type="nucleotide sequence ID" value="XM_026336923.1"/>
</dbReference>
<dbReference type="InterPro" id="IPR019434">
    <property type="entry name" value="DUF2423"/>
</dbReference>